<dbReference type="AlphaFoldDB" id="A0A9D5DJV1"/>
<dbReference type="InterPro" id="IPR036322">
    <property type="entry name" value="WD40_repeat_dom_sf"/>
</dbReference>
<evidence type="ECO:0000256" key="1">
    <source>
        <dbReference type="SAM" id="MobiDB-lite"/>
    </source>
</evidence>
<accession>A0A9D5DJV1</accession>
<dbReference type="OrthoDB" id="60955at2759"/>
<sequence length="1016" mass="115823">MFNSVDVDRSGRFGVYCENDVYIYNLRKWISGLGVNSGFVRVGRENKIWQKKLPEVVNSLDSIFMDECDYYSSKSSNIIKFGTHSRVLDSFISIQGSSIFHGTLEGGSLDFISNQMMKISSFDWSPHFSTGTFVTSCEDALIRVSDIRSKELDQSFMSFYNTTSIRWNPLNPYLLGGLHESGEILGIYDLRMLRPIGIIPRREWSSGSLCSGGVCRRMVDFSWLPLSSDRIFICETNLLSIIDVPVVVGSQKGAVNNVLDFRDDFVANSGVQNISLRCRNNFSDFDMLSFSSNSADEKELGEDGEDCMFPQGERDAHEVSEEISCKKDVLVEVNTWDFLSGTNNLIIHGKNGGFYYCNINDKDDLGLKRLGLGYNGRVKRIFSSEDNSLTLFCGLNLDSSSTNCYFMDDCEFNKYNFYITPLPTISVGDDNTEENDDCLTLDGLCMNWFYRDLNIINQKMKTNQQMASNLVSLEIESNGKTIAKLSRNQTQRGSFVMEDNTNSNLPLDHFDFIIILTTKQEKNTFKVLYCITKNIIILVNELYSNINLSDKSKIKLINNQCGQEFKSLQNYKYTSLDKHAKENNYMRNLIPLRFYVDDKIITGKEVENLSRLFGIELNTELVRLLFGDIIHGESSRLNSQLLDWVWIISSFPDLIFKKLIKYDGIAREQQLELISSTTKHVYGIGIDKQGIGAEGYRRDIGVTFAFHTLERMMVTNGSNILLLRVRDSESLTRAMKYENLILEINGVLREIEYITEERFLYGDYFRYACVLFKWLSNVLYNHGRKYSVKDVQNFSVESDKVKESTCFSMMLPPTAVHSYFKRRCELNASKKQSNQKDVYTFIRPSIDVTYSSLPVFDQIDRERLLTLFHRLYLEIINNYDARILVVAIQKFSNYLKKAEDKYKSNDSESGEKSKGSESDENSDNPEYGPIQGQDSVSSSCVDPYNVEQSSSSVLGLIQSLESLSSVCGICMEPVSGLYTRCLVCKHGGHIRHIKNWFKDTVLCPVVGCECECVPGN</sequence>
<comment type="caution">
    <text evidence="3">The sequence shown here is derived from an EMBL/GenBank/DDBJ whole genome shotgun (WGS) entry which is preliminary data.</text>
</comment>
<dbReference type="GO" id="GO:0005737">
    <property type="term" value="C:cytoplasm"/>
    <property type="evidence" value="ECO:0007669"/>
    <property type="project" value="TreeGrafter"/>
</dbReference>
<proteinExistence type="predicted"/>
<dbReference type="PANTHER" id="PTHR16453:SF9">
    <property type="entry name" value="GATOR COMPLEX PROTEIN MIOS"/>
    <property type="match status" value="1"/>
</dbReference>
<organism evidence="3">
    <name type="scientific">Cryptosporidium canis</name>
    <dbReference type="NCBI Taxonomy" id="195482"/>
    <lineage>
        <taxon>Eukaryota</taxon>
        <taxon>Sar</taxon>
        <taxon>Alveolata</taxon>
        <taxon>Apicomplexa</taxon>
        <taxon>Conoidasida</taxon>
        <taxon>Coccidia</taxon>
        <taxon>Eucoccidiorida</taxon>
        <taxon>Eimeriorina</taxon>
        <taxon>Cryptosporidiidae</taxon>
        <taxon>Cryptosporidium</taxon>
    </lineage>
</organism>
<feature type="compositionally biased region" description="Basic and acidic residues" evidence="1">
    <location>
        <begin position="902"/>
        <end position="917"/>
    </location>
</feature>
<evidence type="ECO:0000313" key="3">
    <source>
        <dbReference type="EMBL" id="KAJ1606380.1"/>
    </source>
</evidence>
<dbReference type="Pfam" id="PF17034">
    <property type="entry name" value="zinc_ribbon_16"/>
    <property type="match status" value="1"/>
</dbReference>
<dbReference type="InterPro" id="IPR031488">
    <property type="entry name" value="Zn_ribbon_mio"/>
</dbReference>
<dbReference type="PANTHER" id="PTHR16453">
    <property type="entry name" value="WD40 DOMAIN-CONTAINING PROTEIN MIO FAMILY MEMBER"/>
    <property type="match status" value="1"/>
</dbReference>
<dbReference type="Proteomes" id="UP001067231">
    <property type="component" value="Unassembled WGS sequence"/>
</dbReference>
<dbReference type="SUPFAM" id="SSF50978">
    <property type="entry name" value="WD40 repeat-like"/>
    <property type="match status" value="1"/>
</dbReference>
<reference evidence="3" key="1">
    <citation type="submission" date="2022-10" db="EMBL/GenBank/DDBJ databases">
        <title>Adaptive evolution leads to modifications in subtelomeric GC content in a zoonotic Cryptosporidium species.</title>
        <authorList>
            <person name="Li J."/>
            <person name="Feng Y."/>
            <person name="Xiao L."/>
        </authorList>
    </citation>
    <scope>NUCLEOTIDE SEQUENCE</scope>
    <source>
        <strain evidence="3">33844</strain>
    </source>
</reference>
<name>A0A9D5DJV1_9CRYT</name>
<feature type="region of interest" description="Disordered" evidence="1">
    <location>
        <begin position="902"/>
        <end position="944"/>
    </location>
</feature>
<protein>
    <submittedName>
        <fullName evidence="3">WD40 repeat and RING finger domain-containing protein</fullName>
    </submittedName>
</protein>
<dbReference type="InterPro" id="IPR037593">
    <property type="entry name" value="MIOS/Sea4"/>
</dbReference>
<feature type="domain" description="GATOR2 complex protein MIO zinc-ribbon like" evidence="2">
    <location>
        <begin position="978"/>
        <end position="1012"/>
    </location>
</feature>
<feature type="compositionally biased region" description="Polar residues" evidence="1">
    <location>
        <begin position="932"/>
        <end position="944"/>
    </location>
</feature>
<evidence type="ECO:0000259" key="2">
    <source>
        <dbReference type="Pfam" id="PF17034"/>
    </source>
</evidence>
<gene>
    <name evidence="3" type="ORF">OJ253_2775</name>
</gene>
<dbReference type="EMBL" id="JAPCXC010000079">
    <property type="protein sequence ID" value="KAJ1606380.1"/>
    <property type="molecule type" value="Genomic_DNA"/>
</dbReference>